<comment type="caution">
    <text evidence="1">The sequence shown here is derived from an EMBL/GenBank/DDBJ whole genome shotgun (WGS) entry which is preliminary data.</text>
</comment>
<dbReference type="RefSeq" id="WP_218252079.1">
    <property type="nucleotide sequence ID" value="NZ_JABXWD010000108.1"/>
</dbReference>
<dbReference type="Proteomes" id="UP001196980">
    <property type="component" value="Unassembled WGS sequence"/>
</dbReference>
<organism evidence="1 2">
    <name type="scientific">Candidatus Magnetobacterium casense</name>
    <dbReference type="NCBI Taxonomy" id="1455061"/>
    <lineage>
        <taxon>Bacteria</taxon>
        <taxon>Pseudomonadati</taxon>
        <taxon>Nitrospirota</taxon>
        <taxon>Thermodesulfovibrionia</taxon>
        <taxon>Thermodesulfovibrionales</taxon>
        <taxon>Candidatus Magnetobacteriaceae</taxon>
        <taxon>Candidatus Magnetobacterium</taxon>
    </lineage>
</organism>
<accession>A0ABS6RXT1</accession>
<protein>
    <submittedName>
        <fullName evidence="1">2-oxoisovalerate dehydrogenase</fullName>
    </submittedName>
</protein>
<sequence length="72" mass="8337">MIEITFIVEKEEEYVGSSGGYCARAEGYSIFTEGDTMDELKENIKDALSCHFDNEEDIPQIIRLHEETNERF</sequence>
<dbReference type="SUPFAM" id="SSF143100">
    <property type="entry name" value="TTHA1013/TTHA0281-like"/>
    <property type="match status" value="1"/>
</dbReference>
<gene>
    <name evidence="1" type="ORF">HWQ67_07590</name>
</gene>
<evidence type="ECO:0000313" key="1">
    <source>
        <dbReference type="EMBL" id="MBV6341445.1"/>
    </source>
</evidence>
<keyword evidence="2" id="KW-1185">Reference proteome</keyword>
<dbReference type="Gene3D" id="3.30.160.250">
    <property type="match status" value="1"/>
</dbReference>
<dbReference type="InterPro" id="IPR035069">
    <property type="entry name" value="TTHA1013/TTHA0281-like"/>
</dbReference>
<evidence type="ECO:0000313" key="2">
    <source>
        <dbReference type="Proteomes" id="UP001196980"/>
    </source>
</evidence>
<reference evidence="1 2" key="1">
    <citation type="journal article" date="2020" name="J Geophys Res Biogeosci">
        <title>Magnetotaxis as an Adaptation to Enable Bacterial Shuttling of Microbial Sulfur and Sulfur Cycling Across Aquatic Oxic#Anoxic Interfaces.</title>
        <authorList>
            <person name="Li J."/>
            <person name="Liu P."/>
            <person name="Wang J."/>
            <person name="Roberts A.P."/>
            <person name="Pan Y."/>
        </authorList>
    </citation>
    <scope>NUCLEOTIDE SEQUENCE [LARGE SCALE GENOMIC DNA]</scope>
    <source>
        <strain evidence="1 2">MYR-1_YQ</strain>
    </source>
</reference>
<name>A0ABS6RXT1_9BACT</name>
<dbReference type="EMBL" id="JABXWD010000108">
    <property type="protein sequence ID" value="MBV6341445.1"/>
    <property type="molecule type" value="Genomic_DNA"/>
</dbReference>
<proteinExistence type="predicted"/>